<dbReference type="AlphaFoldDB" id="X0XFK0"/>
<name>X0XFK0_9ZZZZ</name>
<evidence type="ECO:0000313" key="1">
    <source>
        <dbReference type="EMBL" id="GAG23731.1"/>
    </source>
</evidence>
<proteinExistence type="predicted"/>
<comment type="caution">
    <text evidence="1">The sequence shown here is derived from an EMBL/GenBank/DDBJ whole genome shotgun (WGS) entry which is preliminary data.</text>
</comment>
<dbReference type="EMBL" id="BARS01033243">
    <property type="protein sequence ID" value="GAG23731.1"/>
    <property type="molecule type" value="Genomic_DNA"/>
</dbReference>
<feature type="non-terminal residue" evidence="1">
    <location>
        <position position="1"/>
    </location>
</feature>
<gene>
    <name evidence="1" type="ORF">S01H1_51512</name>
</gene>
<protein>
    <submittedName>
        <fullName evidence="1">Uncharacterized protein</fullName>
    </submittedName>
</protein>
<organism evidence="1">
    <name type="scientific">marine sediment metagenome</name>
    <dbReference type="NCBI Taxonomy" id="412755"/>
    <lineage>
        <taxon>unclassified sequences</taxon>
        <taxon>metagenomes</taxon>
        <taxon>ecological metagenomes</taxon>
    </lineage>
</organism>
<reference evidence="1" key="1">
    <citation type="journal article" date="2014" name="Front. Microbiol.">
        <title>High frequency of phylogenetically diverse reductive dehalogenase-homologous genes in deep subseafloor sedimentary metagenomes.</title>
        <authorList>
            <person name="Kawai M."/>
            <person name="Futagami T."/>
            <person name="Toyoda A."/>
            <person name="Takaki Y."/>
            <person name="Nishi S."/>
            <person name="Hori S."/>
            <person name="Arai W."/>
            <person name="Tsubouchi T."/>
            <person name="Morono Y."/>
            <person name="Uchiyama I."/>
            <person name="Ito T."/>
            <person name="Fujiyama A."/>
            <person name="Inagaki F."/>
            <person name="Takami H."/>
        </authorList>
    </citation>
    <scope>NUCLEOTIDE SEQUENCE</scope>
    <source>
        <strain evidence="1">Expedition CK06-06</strain>
    </source>
</reference>
<accession>X0XFK0</accession>
<sequence>VGRLEERVHAALPGSDVVYFTANEWKEQLTKGAVDKRIKRAIGEVYPEHVSDAVGMGLAVQGLLECL</sequence>